<name>A0AAD9H759_9PEZI</name>
<organism evidence="2 3">
    <name type="scientific">Colletotrichum zoysiae</name>
    <dbReference type="NCBI Taxonomy" id="1216348"/>
    <lineage>
        <taxon>Eukaryota</taxon>
        <taxon>Fungi</taxon>
        <taxon>Dikarya</taxon>
        <taxon>Ascomycota</taxon>
        <taxon>Pezizomycotina</taxon>
        <taxon>Sordariomycetes</taxon>
        <taxon>Hypocreomycetidae</taxon>
        <taxon>Glomerellales</taxon>
        <taxon>Glomerellaceae</taxon>
        <taxon>Colletotrichum</taxon>
        <taxon>Colletotrichum graminicola species complex</taxon>
    </lineage>
</organism>
<evidence type="ECO:0000313" key="2">
    <source>
        <dbReference type="EMBL" id="KAK2022824.1"/>
    </source>
</evidence>
<proteinExistence type="predicted"/>
<accession>A0AAD9H759</accession>
<dbReference type="Proteomes" id="UP001232148">
    <property type="component" value="Unassembled WGS sequence"/>
</dbReference>
<comment type="caution">
    <text evidence="2">The sequence shown here is derived from an EMBL/GenBank/DDBJ whole genome shotgun (WGS) entry which is preliminary data.</text>
</comment>
<reference evidence="2" key="1">
    <citation type="submission" date="2021-06" db="EMBL/GenBank/DDBJ databases">
        <title>Comparative genomics, transcriptomics and evolutionary studies reveal genomic signatures of adaptation to plant cell wall in hemibiotrophic fungi.</title>
        <authorList>
            <consortium name="DOE Joint Genome Institute"/>
            <person name="Baroncelli R."/>
            <person name="Diaz J.F."/>
            <person name="Benocci T."/>
            <person name="Peng M."/>
            <person name="Battaglia E."/>
            <person name="Haridas S."/>
            <person name="Andreopoulos W."/>
            <person name="Labutti K."/>
            <person name="Pangilinan J."/>
            <person name="Floch G.L."/>
            <person name="Makela M.R."/>
            <person name="Henrissat B."/>
            <person name="Grigoriev I.V."/>
            <person name="Crouch J.A."/>
            <person name="De Vries R.P."/>
            <person name="Sukno S.A."/>
            <person name="Thon M.R."/>
        </authorList>
    </citation>
    <scope>NUCLEOTIDE SEQUENCE</scope>
    <source>
        <strain evidence="2">MAFF235873</strain>
    </source>
</reference>
<feature type="region of interest" description="Disordered" evidence="1">
    <location>
        <begin position="59"/>
        <end position="105"/>
    </location>
</feature>
<evidence type="ECO:0000256" key="1">
    <source>
        <dbReference type="SAM" id="MobiDB-lite"/>
    </source>
</evidence>
<feature type="compositionally biased region" description="Basic and acidic residues" evidence="1">
    <location>
        <begin position="63"/>
        <end position="78"/>
    </location>
</feature>
<protein>
    <submittedName>
        <fullName evidence="2">Uncharacterized protein</fullName>
    </submittedName>
</protein>
<evidence type="ECO:0000313" key="3">
    <source>
        <dbReference type="Proteomes" id="UP001232148"/>
    </source>
</evidence>
<sequence length="105" mass="10983">MVQGRLVALAAIVKAPCRALPEVPVSSAKNEYRSQCFYTRPLKTGTAGTAVYKTACVPSSRHRFGESPRSDGQPRARTTEASARRVPSAVDRPGLAEPADGGGGG</sequence>
<dbReference type="EMBL" id="MU843024">
    <property type="protein sequence ID" value="KAK2022824.1"/>
    <property type="molecule type" value="Genomic_DNA"/>
</dbReference>
<dbReference type="AlphaFoldDB" id="A0AAD9H759"/>
<keyword evidence="3" id="KW-1185">Reference proteome</keyword>
<gene>
    <name evidence="2" type="ORF">LX32DRAFT_657415</name>
</gene>